<feature type="coiled-coil region" evidence="1">
    <location>
        <begin position="222"/>
        <end position="249"/>
    </location>
</feature>
<feature type="region of interest" description="Disordered" evidence="2">
    <location>
        <begin position="499"/>
        <end position="555"/>
    </location>
</feature>
<dbReference type="STRING" id="200361.A0A453DN24"/>
<name>A0A453DN24_AEGTS</name>
<sequence>VSRKRPNRTGPSSPVDYYQLQYMCAHCPVACTICSTSCYLQENNRLKEELMKKTRLLQRVSEDAASQATFGGGGGASQEPRTSVVTSKMDGPTPYDGAASANPRGASALRHNGVSESGGDPLVHQQTRHNKYLDSSQAFRREPAGMDNGGPSHFSTPSSRSISPTRPRKEGDYDSRLNLPGQGLLPVSEMNSNVSWKQVSSIPLQHHMHLHDLAFLTKIVPMQDLTVKVKEHEEEITQLRKHLDNYIIKEALILKEKSVLEKRIAYMRVAFDHQQQDLVDAASKSLAYRQDIIEENIRLAYALQTAHQERSMFISSLLPILSEYENLRPSVPDAQSIVGNLKVLFRHLQEQLMLTEEKVKESQYQITPWQNELPNKTNLPVQSPNNPLGKVSNKSSLDIVPQTPYPQVQSPMSSPSPVQARGNWKNHQVIPSEAPTRIMDQDYGGRAALSSSNQFRKDVPAQASQRDSDALQFGFVAQNSSLPLEGPSRRYVLDDSVGAEDQHVREPSAQWGPGDSPILESGLEEANPSYPYLPTVPEEPGSSFSEAAEDDPLPGIEGLRITGEPFPGRDLQASGFSINGTTSCNFEWVRHLDDGSVKFIEGARQPTYLVTADDVDNLLAIEVQPLDDRKRKGDIVKVYANDQAKITCDPQTKELIKKTLEVGHVSYQVQLPQVRFLDMWEPAVLAIKREGYSIKCNGQRGVVLTEKFQKATAINIPYGYERQTEFSIVSADGDEYNLQPADNNMSRDTIVLVLRLFRSMAVEKRRGRKKGLFFK</sequence>
<evidence type="ECO:0000259" key="3">
    <source>
        <dbReference type="Pfam" id="PF23080"/>
    </source>
</evidence>
<evidence type="ECO:0000256" key="1">
    <source>
        <dbReference type="SAM" id="Coils"/>
    </source>
</evidence>
<dbReference type="InterPro" id="IPR055474">
    <property type="entry name" value="DUF7046"/>
</dbReference>
<dbReference type="FunFam" id="2.60.40.2700:FF:000001">
    <property type="entry name" value="Transmembrane protein"/>
    <property type="match status" value="1"/>
</dbReference>
<dbReference type="GO" id="GO:0005886">
    <property type="term" value="C:plasma membrane"/>
    <property type="evidence" value="ECO:0007669"/>
    <property type="project" value="TreeGrafter"/>
</dbReference>
<feature type="region of interest" description="Disordered" evidence="2">
    <location>
        <begin position="65"/>
        <end position="124"/>
    </location>
</feature>
<reference evidence="4" key="5">
    <citation type="journal article" date="2021" name="G3 (Bethesda)">
        <title>Aegilops tauschii genome assembly Aet v5.0 features greater sequence contiguity and improved annotation.</title>
        <authorList>
            <person name="Wang L."/>
            <person name="Zhu T."/>
            <person name="Rodriguez J.C."/>
            <person name="Deal K.R."/>
            <person name="Dubcovsky J."/>
            <person name="McGuire P.E."/>
            <person name="Lux T."/>
            <person name="Spannagl M."/>
            <person name="Mayer K.F.X."/>
            <person name="Baldrich P."/>
            <person name="Meyers B.C."/>
            <person name="Huo N."/>
            <person name="Gu Y.Q."/>
            <person name="Zhou H."/>
            <person name="Devos K.M."/>
            <person name="Bennetzen J.L."/>
            <person name="Unver T."/>
            <person name="Budak H."/>
            <person name="Gulick P.J."/>
            <person name="Galiba G."/>
            <person name="Kalapos B."/>
            <person name="Nelson D.R."/>
            <person name="Li P."/>
            <person name="You F.M."/>
            <person name="Luo M.C."/>
            <person name="Dvorak J."/>
        </authorList>
    </citation>
    <scope>NUCLEOTIDE SEQUENCE [LARGE SCALE GENOMIC DNA]</scope>
    <source>
        <strain evidence="4">cv. AL8/78</strain>
    </source>
</reference>
<evidence type="ECO:0000313" key="4">
    <source>
        <dbReference type="EnsemblPlants" id="AET3Gv20004400.9"/>
    </source>
</evidence>
<dbReference type="PANTHER" id="PTHR31149:SF18">
    <property type="entry name" value="OS01G0108000 PROTEIN"/>
    <property type="match status" value="1"/>
</dbReference>
<feature type="compositionally biased region" description="Low complexity" evidence="2">
    <location>
        <begin position="406"/>
        <end position="419"/>
    </location>
</feature>
<reference evidence="5" key="2">
    <citation type="journal article" date="2017" name="Nat. Plants">
        <title>The Aegilops tauschii genome reveals multiple impacts of transposons.</title>
        <authorList>
            <person name="Zhao G."/>
            <person name="Zou C."/>
            <person name="Li K."/>
            <person name="Wang K."/>
            <person name="Li T."/>
            <person name="Gao L."/>
            <person name="Zhang X."/>
            <person name="Wang H."/>
            <person name="Yang Z."/>
            <person name="Liu X."/>
            <person name="Jiang W."/>
            <person name="Mao L."/>
            <person name="Kong X."/>
            <person name="Jiao Y."/>
            <person name="Jia J."/>
        </authorList>
    </citation>
    <scope>NUCLEOTIDE SEQUENCE [LARGE SCALE GENOMIC DNA]</scope>
    <source>
        <strain evidence="5">cv. AL8/78</strain>
    </source>
</reference>
<evidence type="ECO:0000256" key="2">
    <source>
        <dbReference type="SAM" id="MobiDB-lite"/>
    </source>
</evidence>
<reference evidence="4" key="3">
    <citation type="journal article" date="2017" name="Nature">
        <title>Genome sequence of the progenitor of the wheat D genome Aegilops tauschii.</title>
        <authorList>
            <person name="Luo M.C."/>
            <person name="Gu Y.Q."/>
            <person name="Puiu D."/>
            <person name="Wang H."/>
            <person name="Twardziok S.O."/>
            <person name="Deal K.R."/>
            <person name="Huo N."/>
            <person name="Zhu T."/>
            <person name="Wang L."/>
            <person name="Wang Y."/>
            <person name="McGuire P.E."/>
            <person name="Liu S."/>
            <person name="Long H."/>
            <person name="Ramasamy R.K."/>
            <person name="Rodriguez J.C."/>
            <person name="Van S.L."/>
            <person name="Yuan L."/>
            <person name="Wang Z."/>
            <person name="Xia Z."/>
            <person name="Xiao L."/>
            <person name="Anderson O.D."/>
            <person name="Ouyang S."/>
            <person name="Liang Y."/>
            <person name="Zimin A.V."/>
            <person name="Pertea G."/>
            <person name="Qi P."/>
            <person name="Bennetzen J.L."/>
            <person name="Dai X."/>
            <person name="Dawson M.W."/>
            <person name="Muller H.G."/>
            <person name="Kugler K."/>
            <person name="Rivarola-Duarte L."/>
            <person name="Spannagl M."/>
            <person name="Mayer K.F.X."/>
            <person name="Lu F.H."/>
            <person name="Bevan M.W."/>
            <person name="Leroy P."/>
            <person name="Li P."/>
            <person name="You F.M."/>
            <person name="Sun Q."/>
            <person name="Liu Z."/>
            <person name="Lyons E."/>
            <person name="Wicker T."/>
            <person name="Salzberg S.L."/>
            <person name="Devos K.M."/>
            <person name="Dvorak J."/>
        </authorList>
    </citation>
    <scope>NUCLEOTIDE SEQUENCE [LARGE SCALE GENOMIC DNA]</scope>
    <source>
        <strain evidence="4">cv. AL8/78</strain>
    </source>
</reference>
<feature type="region of interest" description="Disordered" evidence="2">
    <location>
        <begin position="141"/>
        <end position="176"/>
    </location>
</feature>
<dbReference type="PANTHER" id="PTHR31149">
    <property type="entry name" value="EXPRESSED PROTEIN"/>
    <property type="match status" value="1"/>
</dbReference>
<dbReference type="Gramene" id="AET3Gv20004400.9">
    <property type="protein sequence ID" value="AET3Gv20004400.9"/>
    <property type="gene ID" value="AET3Gv20004400"/>
</dbReference>
<evidence type="ECO:0000313" key="5">
    <source>
        <dbReference type="Proteomes" id="UP000015105"/>
    </source>
</evidence>
<feature type="region of interest" description="Disordered" evidence="2">
    <location>
        <begin position="370"/>
        <end position="423"/>
    </location>
</feature>
<protein>
    <recommendedName>
        <fullName evidence="3">DUF7046 domain-containing protein</fullName>
    </recommendedName>
</protein>
<dbReference type="Proteomes" id="UP000015105">
    <property type="component" value="Chromosome 3D"/>
</dbReference>
<feature type="compositionally biased region" description="Low complexity" evidence="2">
    <location>
        <begin position="155"/>
        <end position="165"/>
    </location>
</feature>
<keyword evidence="5" id="KW-1185">Reference proteome</keyword>
<dbReference type="Gene3D" id="2.60.40.2700">
    <property type="match status" value="1"/>
</dbReference>
<dbReference type="AlphaFoldDB" id="A0A453DN24"/>
<feature type="domain" description="DUF7046" evidence="3">
    <location>
        <begin position="673"/>
        <end position="770"/>
    </location>
</feature>
<keyword evidence="1" id="KW-0175">Coiled coil</keyword>
<reference evidence="5" key="1">
    <citation type="journal article" date="2014" name="Science">
        <title>Ancient hybridizations among the ancestral genomes of bread wheat.</title>
        <authorList>
            <consortium name="International Wheat Genome Sequencing Consortium,"/>
            <person name="Marcussen T."/>
            <person name="Sandve S.R."/>
            <person name="Heier L."/>
            <person name="Spannagl M."/>
            <person name="Pfeifer M."/>
            <person name="Jakobsen K.S."/>
            <person name="Wulff B.B."/>
            <person name="Steuernagel B."/>
            <person name="Mayer K.F."/>
            <person name="Olsen O.A."/>
        </authorList>
    </citation>
    <scope>NUCLEOTIDE SEQUENCE [LARGE SCALE GENOMIC DNA]</scope>
    <source>
        <strain evidence="5">cv. AL8/78</strain>
    </source>
</reference>
<reference evidence="4" key="4">
    <citation type="submission" date="2019-03" db="UniProtKB">
        <authorList>
            <consortium name="EnsemblPlants"/>
        </authorList>
    </citation>
    <scope>IDENTIFICATION</scope>
</reference>
<dbReference type="EnsemblPlants" id="AET3Gv20004400.9">
    <property type="protein sequence ID" value="AET3Gv20004400.9"/>
    <property type="gene ID" value="AET3Gv20004400"/>
</dbReference>
<dbReference type="Pfam" id="PF23080">
    <property type="entry name" value="DUF7046"/>
    <property type="match status" value="1"/>
</dbReference>
<organism evidence="4 5">
    <name type="scientific">Aegilops tauschii subsp. strangulata</name>
    <name type="common">Goatgrass</name>
    <dbReference type="NCBI Taxonomy" id="200361"/>
    <lineage>
        <taxon>Eukaryota</taxon>
        <taxon>Viridiplantae</taxon>
        <taxon>Streptophyta</taxon>
        <taxon>Embryophyta</taxon>
        <taxon>Tracheophyta</taxon>
        <taxon>Spermatophyta</taxon>
        <taxon>Magnoliopsida</taxon>
        <taxon>Liliopsida</taxon>
        <taxon>Poales</taxon>
        <taxon>Poaceae</taxon>
        <taxon>BOP clade</taxon>
        <taxon>Pooideae</taxon>
        <taxon>Triticodae</taxon>
        <taxon>Triticeae</taxon>
        <taxon>Triticinae</taxon>
        <taxon>Aegilops</taxon>
    </lineage>
</organism>
<feature type="compositionally biased region" description="Polar residues" evidence="2">
    <location>
        <begin position="370"/>
        <end position="396"/>
    </location>
</feature>
<proteinExistence type="predicted"/>
<accession>A0A453DN24</accession>